<dbReference type="InterPro" id="IPR051016">
    <property type="entry name" value="Diverse_Substrate_AcTransf"/>
</dbReference>
<dbReference type="CDD" id="cd04301">
    <property type="entry name" value="NAT_SF"/>
    <property type="match status" value="1"/>
</dbReference>
<evidence type="ECO:0000259" key="3">
    <source>
        <dbReference type="PROSITE" id="PS51186"/>
    </source>
</evidence>
<accession>A0A3M0MHS0</accession>
<feature type="domain" description="N-acetyltransferase" evidence="3">
    <location>
        <begin position="4"/>
        <end position="146"/>
    </location>
</feature>
<dbReference type="Pfam" id="PF00583">
    <property type="entry name" value="Acetyltransf_1"/>
    <property type="match status" value="1"/>
</dbReference>
<keyword evidence="2" id="KW-0012">Acyltransferase</keyword>
<protein>
    <submittedName>
        <fullName evidence="4">GNAT family N-acetyltransferase</fullName>
    </submittedName>
</protein>
<comment type="caution">
    <text evidence="4">The sequence shown here is derived from an EMBL/GenBank/DDBJ whole genome shotgun (WGS) entry which is preliminary data.</text>
</comment>
<keyword evidence="1 4" id="KW-0808">Transferase</keyword>
<dbReference type="EMBL" id="QOKZ01000002">
    <property type="protein sequence ID" value="RMC36653.1"/>
    <property type="molecule type" value="Genomic_DNA"/>
</dbReference>
<dbReference type="InterPro" id="IPR016181">
    <property type="entry name" value="Acyl_CoA_acyltransferase"/>
</dbReference>
<dbReference type="SUPFAM" id="SSF55729">
    <property type="entry name" value="Acyl-CoA N-acyltransferases (Nat)"/>
    <property type="match status" value="1"/>
</dbReference>
<sequence>MTAVDIRRLSPGDRERWSALWQGYNRFYKRSVEERVTARLWDRLTAGTGEPFGFGAEVDGRLCGFAHYFFQPSTSDWNPRCYLQDLFADPDIRGKGIGRALIEAVYAEADRHEAAQTYWLTEDSNATARLLYDRIGKQTRFIKYMR</sequence>
<dbReference type="AlphaFoldDB" id="A0A3M0MHS0"/>
<dbReference type="GO" id="GO:0008080">
    <property type="term" value="F:N-acetyltransferase activity"/>
    <property type="evidence" value="ECO:0007669"/>
    <property type="project" value="TreeGrafter"/>
</dbReference>
<evidence type="ECO:0000256" key="1">
    <source>
        <dbReference type="ARBA" id="ARBA00022679"/>
    </source>
</evidence>
<proteinExistence type="predicted"/>
<gene>
    <name evidence="4" type="ORF">C9E81_05885</name>
</gene>
<evidence type="ECO:0000313" key="5">
    <source>
        <dbReference type="Proteomes" id="UP000273516"/>
    </source>
</evidence>
<dbReference type="PANTHER" id="PTHR10545:SF42">
    <property type="entry name" value="ACETYLTRANSFERASE"/>
    <property type="match status" value="1"/>
</dbReference>
<reference evidence="4 5" key="1">
    <citation type="submission" date="2018-07" db="EMBL/GenBank/DDBJ databases">
        <authorList>
            <person name="Zhang Y."/>
            <person name="Wang L."/>
            <person name="Ma S."/>
        </authorList>
    </citation>
    <scope>NUCLEOTIDE SEQUENCE [LARGE SCALE GENOMIC DNA]</scope>
    <source>
        <strain evidence="4 5">4-2</strain>
    </source>
</reference>
<keyword evidence="5" id="KW-1185">Reference proteome</keyword>
<organism evidence="4 5">
    <name type="scientific">Paracoccus alkanivorans</name>
    <dbReference type="NCBI Taxonomy" id="2116655"/>
    <lineage>
        <taxon>Bacteria</taxon>
        <taxon>Pseudomonadati</taxon>
        <taxon>Pseudomonadota</taxon>
        <taxon>Alphaproteobacteria</taxon>
        <taxon>Rhodobacterales</taxon>
        <taxon>Paracoccaceae</taxon>
        <taxon>Paracoccus</taxon>
    </lineage>
</organism>
<dbReference type="PROSITE" id="PS51186">
    <property type="entry name" value="GNAT"/>
    <property type="match status" value="1"/>
</dbReference>
<dbReference type="PANTHER" id="PTHR10545">
    <property type="entry name" value="DIAMINE N-ACETYLTRANSFERASE"/>
    <property type="match status" value="1"/>
</dbReference>
<name>A0A3M0MHS0_9RHOB</name>
<dbReference type="Proteomes" id="UP000273516">
    <property type="component" value="Unassembled WGS sequence"/>
</dbReference>
<dbReference type="OrthoDB" id="9805924at2"/>
<dbReference type="InterPro" id="IPR000182">
    <property type="entry name" value="GNAT_dom"/>
</dbReference>
<evidence type="ECO:0000313" key="4">
    <source>
        <dbReference type="EMBL" id="RMC36653.1"/>
    </source>
</evidence>
<dbReference type="Gene3D" id="3.40.630.30">
    <property type="match status" value="1"/>
</dbReference>
<evidence type="ECO:0000256" key="2">
    <source>
        <dbReference type="ARBA" id="ARBA00023315"/>
    </source>
</evidence>
<dbReference type="RefSeq" id="WP_122111817.1">
    <property type="nucleotide sequence ID" value="NZ_QOKZ01000002.1"/>
</dbReference>